<comment type="similarity">
    <text evidence="2">In the N-terminal section; belongs to the glycosyltransferase 51 family.</text>
</comment>
<dbReference type="GO" id="GO:0071555">
    <property type="term" value="P:cell wall organization"/>
    <property type="evidence" value="ECO:0007669"/>
    <property type="project" value="UniProtKB-KW"/>
</dbReference>
<dbReference type="OrthoDB" id="9766909at2"/>
<feature type="domain" description="Penicillin-binding protein transpeptidase" evidence="19">
    <location>
        <begin position="335"/>
        <end position="612"/>
    </location>
</feature>
<feature type="compositionally biased region" description="Low complexity" evidence="18">
    <location>
        <begin position="810"/>
        <end position="824"/>
    </location>
</feature>
<dbReference type="GO" id="GO:0006508">
    <property type="term" value="P:proteolysis"/>
    <property type="evidence" value="ECO:0007669"/>
    <property type="project" value="UniProtKB-KW"/>
</dbReference>
<dbReference type="GO" id="GO:0009252">
    <property type="term" value="P:peptidoglycan biosynthetic process"/>
    <property type="evidence" value="ECO:0007669"/>
    <property type="project" value="UniProtKB-KW"/>
</dbReference>
<dbReference type="NCBIfam" id="TIGR02074">
    <property type="entry name" value="PBP_1a_fam"/>
    <property type="match status" value="1"/>
</dbReference>
<dbReference type="SUPFAM" id="SSF53955">
    <property type="entry name" value="Lysozyme-like"/>
    <property type="match status" value="1"/>
</dbReference>
<evidence type="ECO:0000256" key="1">
    <source>
        <dbReference type="ARBA" id="ARBA00007090"/>
    </source>
</evidence>
<dbReference type="Gene3D" id="3.40.710.10">
    <property type="entry name" value="DD-peptidase/beta-lactamase superfamily"/>
    <property type="match status" value="1"/>
</dbReference>
<keyword evidence="8" id="KW-0812">Transmembrane</keyword>
<dbReference type="AlphaFoldDB" id="A0A3M8DHA5"/>
<dbReference type="GO" id="GO:0008658">
    <property type="term" value="F:penicillin binding"/>
    <property type="evidence" value="ECO:0007669"/>
    <property type="project" value="InterPro"/>
</dbReference>
<evidence type="ECO:0000256" key="16">
    <source>
        <dbReference type="ARBA" id="ARBA00034000"/>
    </source>
</evidence>
<dbReference type="PANTHER" id="PTHR32282">
    <property type="entry name" value="BINDING PROTEIN TRANSPEPTIDASE, PUTATIVE-RELATED"/>
    <property type="match status" value="1"/>
</dbReference>
<evidence type="ECO:0000256" key="18">
    <source>
        <dbReference type="SAM" id="MobiDB-lite"/>
    </source>
</evidence>
<gene>
    <name evidence="21" type="ORF">EDM56_17160</name>
</gene>
<keyword evidence="12" id="KW-1133">Transmembrane helix</keyword>
<keyword evidence="5" id="KW-0645">Protease</keyword>
<dbReference type="InterPro" id="IPR001460">
    <property type="entry name" value="PCN-bd_Tpept"/>
</dbReference>
<evidence type="ECO:0000256" key="17">
    <source>
        <dbReference type="ARBA" id="ARBA00049902"/>
    </source>
</evidence>
<keyword evidence="3" id="KW-1003">Cell membrane</keyword>
<evidence type="ECO:0000259" key="20">
    <source>
        <dbReference type="Pfam" id="PF00912"/>
    </source>
</evidence>
<dbReference type="InterPro" id="IPR013783">
    <property type="entry name" value="Ig-like_fold"/>
</dbReference>
<keyword evidence="6" id="KW-0328">Glycosyltransferase</keyword>
<dbReference type="InterPro" id="IPR012338">
    <property type="entry name" value="Beta-lactam/transpept-like"/>
</dbReference>
<proteinExistence type="inferred from homology"/>
<keyword evidence="10" id="KW-0133">Cell shape</keyword>
<keyword evidence="13" id="KW-0472">Membrane</keyword>
<dbReference type="Gene3D" id="2.60.40.10">
    <property type="entry name" value="Immunoglobulins"/>
    <property type="match status" value="1"/>
</dbReference>
<evidence type="ECO:0000313" key="22">
    <source>
        <dbReference type="Proteomes" id="UP000271031"/>
    </source>
</evidence>
<feature type="region of interest" description="Disordered" evidence="18">
    <location>
        <begin position="741"/>
        <end position="840"/>
    </location>
</feature>
<keyword evidence="9" id="KW-0378">Hydrolase</keyword>
<dbReference type="SUPFAM" id="SSF56601">
    <property type="entry name" value="beta-lactamase/transpeptidase-like"/>
    <property type="match status" value="1"/>
</dbReference>
<dbReference type="Proteomes" id="UP000271031">
    <property type="component" value="Unassembled WGS sequence"/>
</dbReference>
<evidence type="ECO:0000256" key="15">
    <source>
        <dbReference type="ARBA" id="ARBA00023316"/>
    </source>
</evidence>
<comment type="caution">
    <text evidence="21">The sequence shown here is derived from an EMBL/GenBank/DDBJ whole genome shotgun (WGS) entry which is preliminary data.</text>
</comment>
<evidence type="ECO:0000256" key="7">
    <source>
        <dbReference type="ARBA" id="ARBA00022679"/>
    </source>
</evidence>
<dbReference type="GO" id="GO:0030288">
    <property type="term" value="C:outer membrane-bounded periplasmic space"/>
    <property type="evidence" value="ECO:0007669"/>
    <property type="project" value="TreeGrafter"/>
</dbReference>
<dbReference type="Pfam" id="PF00912">
    <property type="entry name" value="Transgly"/>
    <property type="match status" value="1"/>
</dbReference>
<evidence type="ECO:0000256" key="2">
    <source>
        <dbReference type="ARBA" id="ARBA00007739"/>
    </source>
</evidence>
<comment type="catalytic activity">
    <reaction evidence="17">
        <text>[GlcNAc-(1-&gt;4)-Mur2Ac(oyl-L-Ala-gamma-D-Glu-L-Lys-D-Ala-D-Ala)](n)-di-trans,octa-cis-undecaprenyl diphosphate + beta-D-GlcNAc-(1-&gt;4)-Mur2Ac(oyl-L-Ala-gamma-D-Glu-L-Lys-D-Ala-D-Ala)-di-trans,octa-cis-undecaprenyl diphosphate = [GlcNAc-(1-&gt;4)-Mur2Ac(oyl-L-Ala-gamma-D-Glu-L-Lys-D-Ala-D-Ala)](n+1)-di-trans,octa-cis-undecaprenyl diphosphate + di-trans,octa-cis-undecaprenyl diphosphate + H(+)</text>
        <dbReference type="Rhea" id="RHEA:23708"/>
        <dbReference type="Rhea" id="RHEA-COMP:9602"/>
        <dbReference type="Rhea" id="RHEA-COMP:9603"/>
        <dbReference type="ChEBI" id="CHEBI:15378"/>
        <dbReference type="ChEBI" id="CHEBI:58405"/>
        <dbReference type="ChEBI" id="CHEBI:60033"/>
        <dbReference type="ChEBI" id="CHEBI:78435"/>
        <dbReference type="EC" id="2.4.99.28"/>
    </reaction>
</comment>
<evidence type="ECO:0000256" key="12">
    <source>
        <dbReference type="ARBA" id="ARBA00022989"/>
    </source>
</evidence>
<protein>
    <submittedName>
        <fullName evidence="21">PBP1A family penicillin-binding protein</fullName>
    </submittedName>
</protein>
<evidence type="ECO:0000256" key="9">
    <source>
        <dbReference type="ARBA" id="ARBA00022801"/>
    </source>
</evidence>
<keyword evidence="14" id="KW-0511">Multifunctional enzyme</keyword>
<dbReference type="FunFam" id="1.10.3810.10:FF:000001">
    <property type="entry name" value="Penicillin-binding protein 1A"/>
    <property type="match status" value="1"/>
</dbReference>
<dbReference type="GO" id="GO:0009002">
    <property type="term" value="F:serine-type D-Ala-D-Ala carboxypeptidase activity"/>
    <property type="evidence" value="ECO:0007669"/>
    <property type="project" value="UniProtKB-EC"/>
</dbReference>
<keyword evidence="11" id="KW-0573">Peptidoglycan synthesis</keyword>
<evidence type="ECO:0000259" key="19">
    <source>
        <dbReference type="Pfam" id="PF00905"/>
    </source>
</evidence>
<feature type="domain" description="Glycosyl transferase family 51" evidence="20">
    <location>
        <begin position="64"/>
        <end position="239"/>
    </location>
</feature>
<organism evidence="21 22">
    <name type="scientific">Brevibacillus fluminis</name>
    <dbReference type="NCBI Taxonomy" id="511487"/>
    <lineage>
        <taxon>Bacteria</taxon>
        <taxon>Bacillati</taxon>
        <taxon>Bacillota</taxon>
        <taxon>Bacilli</taxon>
        <taxon>Bacillales</taxon>
        <taxon>Paenibacillaceae</taxon>
        <taxon>Brevibacillus</taxon>
    </lineage>
</organism>
<evidence type="ECO:0000256" key="10">
    <source>
        <dbReference type="ARBA" id="ARBA00022960"/>
    </source>
</evidence>
<sequence length="840" mass="92464">MAANKTKRKKKSKLPLLVISFFVFLLLSIFGGYFALLYAGQQLIDPQKLEDIKTEASVIYDKNGKQVGTLAVQETRDYVPISKMPPNLINAFVSVEDRRFFEHNGVDLFRVGGAILKDVQQGSMAEGGSTITQQLAKNVFLSHEKTFWRKTKEMSIAISLERKYSKDEIMEMYLNKIYLGHGVYGVEAASQLYFNKHVEDLDNAEVAMLAAIPKAPSTYSPFAKPALAKERRDTILRLMSEQGYITAEQKQQAQAEPLPTRKNPTEAGIKPGYEAYVDYVVQEAEDKYGVPEEMLYRGGWDIYTALDTKVQDAMIKQFKNSDNFPADGPKQQVEGAMVVLDQHTGGIAGLMGGRSYVHKGFSHATDMRRQPGSTFKPLAVYAPAIDMGKANLYSQLNNMRQNFNGYEPRNYNNQYSKTISIQDAVAQSINVPAVSLLNDVGISNSLDYLKKFGIQLDPQNDRNLAIALGGLSKGTSPLEMAQAYSAFADGGKMSKGYVITKISNDKMGFEKSVAPEQSQVISAQTAWDMHQLLAGVVQYGTGKNARIKGFDVVGKTGTTQSTLVNGADKDAWFVGYTPEYLGAVWMGFDTEDKSHVMRKESGIPAKMFSKVMSEALEGVKSKGFTRPDGAKDEQPPEQEVAGPQLAADLTIDGDKLKVVLSWIGNEGSDVTYDIYRFADSIDKKELIAADVKDTSYVDTLTQPTMYSYLVVRRDAQGVEGPPSNVAKIDTAKLDKLLEDAKQHDDQNQGDGQGDQQPPLDNQGQQTGDPNQPSDGSQTGQPGMDNQGQPIPPTGGDTQPPADFQQPPNETPDSSTQQEQSTDQQPPEKEKGKKKHKNNDN</sequence>
<dbReference type="RefSeq" id="WP_122919086.1">
    <property type="nucleotide sequence ID" value="NZ_RHHQ01000012.1"/>
</dbReference>
<dbReference type="EMBL" id="RHHQ01000012">
    <property type="protein sequence ID" value="RNB87388.1"/>
    <property type="molecule type" value="Genomic_DNA"/>
</dbReference>
<dbReference type="GO" id="GO:0008955">
    <property type="term" value="F:peptidoglycan glycosyltransferase activity"/>
    <property type="evidence" value="ECO:0007669"/>
    <property type="project" value="UniProtKB-EC"/>
</dbReference>
<evidence type="ECO:0000256" key="5">
    <source>
        <dbReference type="ARBA" id="ARBA00022670"/>
    </source>
</evidence>
<dbReference type="InterPro" id="IPR001264">
    <property type="entry name" value="Glyco_trans_51"/>
</dbReference>
<feature type="compositionally biased region" description="Low complexity" evidence="18">
    <location>
        <begin position="753"/>
        <end position="765"/>
    </location>
</feature>
<feature type="region of interest" description="Disordered" evidence="18">
    <location>
        <begin position="248"/>
        <end position="267"/>
    </location>
</feature>
<accession>A0A3M8DHA5</accession>
<dbReference type="GO" id="GO:0008360">
    <property type="term" value="P:regulation of cell shape"/>
    <property type="evidence" value="ECO:0007669"/>
    <property type="project" value="UniProtKB-KW"/>
</dbReference>
<dbReference type="InterPro" id="IPR050396">
    <property type="entry name" value="Glycosyltr_51/Transpeptidase"/>
</dbReference>
<comment type="similarity">
    <text evidence="1">In the C-terminal section; belongs to the transpeptidase family.</text>
</comment>
<dbReference type="Pfam" id="PF00905">
    <property type="entry name" value="Transpeptidase"/>
    <property type="match status" value="1"/>
</dbReference>
<evidence type="ECO:0000256" key="3">
    <source>
        <dbReference type="ARBA" id="ARBA00022475"/>
    </source>
</evidence>
<keyword evidence="7" id="KW-0808">Transferase</keyword>
<evidence type="ECO:0000256" key="4">
    <source>
        <dbReference type="ARBA" id="ARBA00022645"/>
    </source>
</evidence>
<feature type="region of interest" description="Disordered" evidence="18">
    <location>
        <begin position="621"/>
        <end position="640"/>
    </location>
</feature>
<evidence type="ECO:0000256" key="14">
    <source>
        <dbReference type="ARBA" id="ARBA00023268"/>
    </source>
</evidence>
<evidence type="ECO:0000256" key="13">
    <source>
        <dbReference type="ARBA" id="ARBA00023136"/>
    </source>
</evidence>
<name>A0A3M8DHA5_9BACL</name>
<keyword evidence="22" id="KW-1185">Reference proteome</keyword>
<reference evidence="21 22" key="1">
    <citation type="submission" date="2018-10" db="EMBL/GenBank/DDBJ databases">
        <title>Phylogenomics of Brevibacillus.</title>
        <authorList>
            <person name="Dunlap C."/>
        </authorList>
    </citation>
    <scope>NUCLEOTIDE SEQUENCE [LARGE SCALE GENOMIC DNA]</scope>
    <source>
        <strain evidence="21 22">JCM 15716</strain>
    </source>
</reference>
<evidence type="ECO:0000313" key="21">
    <source>
        <dbReference type="EMBL" id="RNB87388.1"/>
    </source>
</evidence>
<evidence type="ECO:0000256" key="8">
    <source>
        <dbReference type="ARBA" id="ARBA00022692"/>
    </source>
</evidence>
<evidence type="ECO:0000256" key="11">
    <source>
        <dbReference type="ARBA" id="ARBA00022984"/>
    </source>
</evidence>
<dbReference type="Gene3D" id="1.10.3810.10">
    <property type="entry name" value="Biosynthetic peptidoglycan transglycosylase-like"/>
    <property type="match status" value="1"/>
</dbReference>
<feature type="compositionally biased region" description="Basic residues" evidence="18">
    <location>
        <begin position="831"/>
        <end position="840"/>
    </location>
</feature>
<keyword evidence="15" id="KW-0961">Cell wall biogenesis/degradation</keyword>
<evidence type="ECO:0000256" key="6">
    <source>
        <dbReference type="ARBA" id="ARBA00022676"/>
    </source>
</evidence>
<dbReference type="PANTHER" id="PTHR32282:SF32">
    <property type="entry name" value="PENICILLIN-BINDING PROTEIN 2A"/>
    <property type="match status" value="1"/>
</dbReference>
<comment type="catalytic activity">
    <reaction evidence="16">
        <text>Preferential cleavage: (Ac)2-L-Lys-D-Ala-|-D-Ala. Also transpeptidation of peptidyl-alanyl moieties that are N-acyl substituents of D-alanine.</text>
        <dbReference type="EC" id="3.4.16.4"/>
    </reaction>
</comment>
<keyword evidence="4" id="KW-0121">Carboxypeptidase</keyword>
<feature type="compositionally biased region" description="Polar residues" evidence="18">
    <location>
        <begin position="766"/>
        <end position="788"/>
    </location>
</feature>
<dbReference type="InterPro" id="IPR023346">
    <property type="entry name" value="Lysozyme-like_dom_sf"/>
</dbReference>
<dbReference type="InterPro" id="IPR036950">
    <property type="entry name" value="PBP_transglycosylase"/>
</dbReference>